<dbReference type="KEGG" id="dor:Desor_0854"/>
<dbReference type="HOGENOM" id="CLU_026673_11_3_9"/>
<dbReference type="Pfam" id="PF08240">
    <property type="entry name" value="ADH_N"/>
    <property type="match status" value="1"/>
</dbReference>
<dbReference type="eggNOG" id="COG1063">
    <property type="taxonomic scope" value="Bacteria"/>
</dbReference>
<keyword evidence="6" id="KW-1185">Reference proteome</keyword>
<dbReference type="Gene3D" id="3.40.50.720">
    <property type="entry name" value="NAD(P)-binding Rossmann-like Domain"/>
    <property type="match status" value="1"/>
</dbReference>
<dbReference type="Gene3D" id="3.90.180.10">
    <property type="entry name" value="Medium-chain alcohol dehydrogenases, catalytic domain"/>
    <property type="match status" value="1"/>
</dbReference>
<accession>G7WCJ7</accession>
<evidence type="ECO:0000313" key="5">
    <source>
        <dbReference type="EMBL" id="AET66535.1"/>
    </source>
</evidence>
<dbReference type="SUPFAM" id="SSF50129">
    <property type="entry name" value="GroES-like"/>
    <property type="match status" value="1"/>
</dbReference>
<dbReference type="OrthoDB" id="9769198at2"/>
<dbReference type="InterPro" id="IPR011032">
    <property type="entry name" value="GroES-like_sf"/>
</dbReference>
<protein>
    <submittedName>
        <fullName evidence="5">Theronine dehydrogenase-like Zn-dependent dehydrogenase</fullName>
    </submittedName>
</protein>
<keyword evidence="3" id="KW-0862">Zinc</keyword>
<evidence type="ECO:0000256" key="1">
    <source>
        <dbReference type="ARBA" id="ARBA00001947"/>
    </source>
</evidence>
<dbReference type="AlphaFoldDB" id="G7WCJ7"/>
<dbReference type="GO" id="GO:0046872">
    <property type="term" value="F:metal ion binding"/>
    <property type="evidence" value="ECO:0007669"/>
    <property type="project" value="UniProtKB-KW"/>
</dbReference>
<name>G7WCJ7_DESOD</name>
<dbReference type="InterPro" id="IPR036291">
    <property type="entry name" value="NAD(P)-bd_dom_sf"/>
</dbReference>
<feature type="domain" description="Enoyl reductase (ER)" evidence="4">
    <location>
        <begin position="13"/>
        <end position="343"/>
    </location>
</feature>
<dbReference type="SUPFAM" id="SSF51735">
    <property type="entry name" value="NAD(P)-binding Rossmann-fold domains"/>
    <property type="match status" value="1"/>
</dbReference>
<evidence type="ECO:0000259" key="4">
    <source>
        <dbReference type="SMART" id="SM00829"/>
    </source>
</evidence>
<evidence type="ECO:0000256" key="2">
    <source>
        <dbReference type="ARBA" id="ARBA00022723"/>
    </source>
</evidence>
<sequence length="359" mass="39124">MELKTMKALVYEGPNQYCLKDVPRPEITDPYDVIGRVTLGAICTSDIHTVRGELENVHYPKTMGHECCLEVVEVGSKIIHVEPGDLCILNPGVACGKCLACKLGIIVACKNGGVYGSRGPLEGCHAEYVKIPYAHHKNALIKIPEGLTEEDVILIPDMFATAWYGLKNADFKEGQTLAVIGVGPVGLSACLLAKKAFGAKMVIAVDILQNRVEMALNEGIADFAFNPNKDDVVKAIQEKTGGLGVDVVLETPGLEETMAMSVASVRPSGVVSTIAVFGEPLVFMPLLDMILRNIQLKMGIQKSEGLEEMLEWIKEGKIDTRFMLTHRAPLNDIENGYKIFGDHEDGCVKWLITPYEGKL</sequence>
<dbReference type="GO" id="GO:0016491">
    <property type="term" value="F:oxidoreductase activity"/>
    <property type="evidence" value="ECO:0007669"/>
    <property type="project" value="InterPro"/>
</dbReference>
<dbReference type="InterPro" id="IPR013149">
    <property type="entry name" value="ADH-like_C"/>
</dbReference>
<dbReference type="Pfam" id="PF00107">
    <property type="entry name" value="ADH_zinc_N"/>
    <property type="match status" value="1"/>
</dbReference>
<dbReference type="PATRIC" id="fig|768706.3.peg.824"/>
<dbReference type="SMART" id="SM00829">
    <property type="entry name" value="PKS_ER"/>
    <property type="match status" value="1"/>
</dbReference>
<dbReference type="EMBL" id="CP003108">
    <property type="protein sequence ID" value="AET66535.1"/>
    <property type="molecule type" value="Genomic_DNA"/>
</dbReference>
<gene>
    <name evidence="5" type="ordered locus">Desor_0854</name>
</gene>
<dbReference type="STRING" id="768706.Desor_0854"/>
<organism evidence="5 6">
    <name type="scientific">Desulfosporosinus orientis (strain ATCC 19365 / DSM 765 / NCIMB 8382 / VKM B-1628 / Singapore I)</name>
    <name type="common">Desulfotomaculum orientis</name>
    <dbReference type="NCBI Taxonomy" id="768706"/>
    <lineage>
        <taxon>Bacteria</taxon>
        <taxon>Bacillati</taxon>
        <taxon>Bacillota</taxon>
        <taxon>Clostridia</taxon>
        <taxon>Eubacteriales</taxon>
        <taxon>Desulfitobacteriaceae</taxon>
        <taxon>Desulfosporosinus</taxon>
    </lineage>
</organism>
<keyword evidence="2" id="KW-0479">Metal-binding</keyword>
<reference evidence="6" key="1">
    <citation type="submission" date="2011-11" db="EMBL/GenBank/DDBJ databases">
        <title>Complete sequence of Desulfosporosinus orientis DSM 765.</title>
        <authorList>
            <person name="Lucas S."/>
            <person name="Han J."/>
            <person name="Lapidus A."/>
            <person name="Cheng J.-F."/>
            <person name="Goodwin L."/>
            <person name="Pitluck S."/>
            <person name="Peters L."/>
            <person name="Ovchinnikova G."/>
            <person name="Teshima H."/>
            <person name="Detter J.C."/>
            <person name="Han C."/>
            <person name="Tapia R."/>
            <person name="Land M."/>
            <person name="Hauser L."/>
            <person name="Kyrpides N."/>
            <person name="Ivanova N."/>
            <person name="Pagani I."/>
            <person name="Pester M."/>
            <person name="Spring S."/>
            <person name="Ollivier B."/>
            <person name="Rattei T."/>
            <person name="Klenk H.-P."/>
            <person name="Wagner M."/>
            <person name="Loy A."/>
            <person name="Woyke T."/>
        </authorList>
    </citation>
    <scope>NUCLEOTIDE SEQUENCE [LARGE SCALE GENOMIC DNA]</scope>
    <source>
        <strain evidence="6">ATCC 19365 / DSM 765 / NCIMB 8382 / VKM B-1628</strain>
    </source>
</reference>
<proteinExistence type="predicted"/>
<comment type="cofactor">
    <cofactor evidence="1">
        <name>Zn(2+)</name>
        <dbReference type="ChEBI" id="CHEBI:29105"/>
    </cofactor>
</comment>
<dbReference type="InterPro" id="IPR020843">
    <property type="entry name" value="ER"/>
</dbReference>
<dbReference type="Proteomes" id="UP000006346">
    <property type="component" value="Chromosome"/>
</dbReference>
<evidence type="ECO:0000256" key="3">
    <source>
        <dbReference type="ARBA" id="ARBA00022833"/>
    </source>
</evidence>
<reference evidence="5 6" key="2">
    <citation type="journal article" date="2012" name="J. Bacteriol.">
        <title>Complete genome sequences of Desulfosporosinus orientis DSM765T, Desulfosporosinus youngiae DSM17734T, Desulfosporosinus meridiei DSM13257T, and Desulfosporosinus acidiphilus DSM22704T.</title>
        <authorList>
            <person name="Pester M."/>
            <person name="Brambilla E."/>
            <person name="Alazard D."/>
            <person name="Rattei T."/>
            <person name="Weinmaier T."/>
            <person name="Han J."/>
            <person name="Lucas S."/>
            <person name="Lapidus A."/>
            <person name="Cheng J.F."/>
            <person name="Goodwin L."/>
            <person name="Pitluck S."/>
            <person name="Peters L."/>
            <person name="Ovchinnikova G."/>
            <person name="Teshima H."/>
            <person name="Detter J.C."/>
            <person name="Han C.S."/>
            <person name="Tapia R."/>
            <person name="Land M.L."/>
            <person name="Hauser L."/>
            <person name="Kyrpides N.C."/>
            <person name="Ivanova N.N."/>
            <person name="Pagani I."/>
            <person name="Huntmann M."/>
            <person name="Wei C.L."/>
            <person name="Davenport K.W."/>
            <person name="Daligault H."/>
            <person name="Chain P.S."/>
            <person name="Chen A."/>
            <person name="Mavromatis K."/>
            <person name="Markowitz V."/>
            <person name="Szeto E."/>
            <person name="Mikhailova N."/>
            <person name="Pati A."/>
            <person name="Wagner M."/>
            <person name="Woyke T."/>
            <person name="Ollivier B."/>
            <person name="Klenk H.P."/>
            <person name="Spring S."/>
            <person name="Loy A."/>
        </authorList>
    </citation>
    <scope>NUCLEOTIDE SEQUENCE [LARGE SCALE GENOMIC DNA]</scope>
    <source>
        <strain evidence="6">ATCC 19365 / DSM 765 / NCIMB 8382 / VKM B-1628</strain>
    </source>
</reference>
<dbReference type="PANTHER" id="PTHR42813">
    <property type="entry name" value="ZINC-TYPE ALCOHOL DEHYDROGENASE-LIKE"/>
    <property type="match status" value="1"/>
</dbReference>
<dbReference type="InterPro" id="IPR013154">
    <property type="entry name" value="ADH-like_N"/>
</dbReference>
<evidence type="ECO:0000313" key="6">
    <source>
        <dbReference type="Proteomes" id="UP000006346"/>
    </source>
</evidence>